<evidence type="ECO:0000313" key="6">
    <source>
        <dbReference type="Proteomes" id="UP000265509"/>
    </source>
</evidence>
<keyword evidence="3" id="KW-1133">Transmembrane helix</keyword>
<evidence type="ECO:0000256" key="2">
    <source>
        <dbReference type="ARBA" id="ARBA00022692"/>
    </source>
</evidence>
<evidence type="ECO:0000313" key="5">
    <source>
        <dbReference type="EMBL" id="RLQ20344.1"/>
    </source>
</evidence>
<proteinExistence type="predicted"/>
<dbReference type="Proteomes" id="UP000265509">
    <property type="component" value="Unassembled WGS sequence"/>
</dbReference>
<gene>
    <name evidence="5" type="ORF">DWB85_18015</name>
</gene>
<keyword evidence="6" id="KW-1185">Reference proteome</keyword>
<dbReference type="Pfam" id="PF04172">
    <property type="entry name" value="LrgB"/>
    <property type="match status" value="1"/>
</dbReference>
<organism evidence="5 6">
    <name type="scientific">Seongchinamella sediminis</name>
    <dbReference type="NCBI Taxonomy" id="2283635"/>
    <lineage>
        <taxon>Bacteria</taxon>
        <taxon>Pseudomonadati</taxon>
        <taxon>Pseudomonadota</taxon>
        <taxon>Gammaproteobacteria</taxon>
        <taxon>Cellvibrionales</taxon>
        <taxon>Halieaceae</taxon>
        <taxon>Seongchinamella</taxon>
    </lineage>
</organism>
<accession>A0A3L7DSE0</accession>
<evidence type="ECO:0000256" key="4">
    <source>
        <dbReference type="ARBA" id="ARBA00023136"/>
    </source>
</evidence>
<comment type="caution">
    <text evidence="5">The sequence shown here is derived from an EMBL/GenBank/DDBJ whole genome shotgun (WGS) entry which is preliminary data.</text>
</comment>
<dbReference type="GO" id="GO:0016020">
    <property type="term" value="C:membrane"/>
    <property type="evidence" value="ECO:0007669"/>
    <property type="project" value="UniProtKB-SubCell"/>
</dbReference>
<dbReference type="EMBL" id="QRAN01000030">
    <property type="protein sequence ID" value="RLQ20344.1"/>
    <property type="molecule type" value="Genomic_DNA"/>
</dbReference>
<keyword evidence="4" id="KW-0472">Membrane</keyword>
<keyword evidence="2" id="KW-0812">Transmembrane</keyword>
<dbReference type="InterPro" id="IPR007300">
    <property type="entry name" value="CidB/LrgB"/>
</dbReference>
<evidence type="ECO:0000256" key="1">
    <source>
        <dbReference type="ARBA" id="ARBA00004141"/>
    </source>
</evidence>
<name>A0A3L7DSE0_9GAMM</name>
<sequence>MANWPLIKMSGPATVALAVPLYREFHRIREMAKPFVVSWLTTPH</sequence>
<dbReference type="AlphaFoldDB" id="A0A3L7DSE0"/>
<reference evidence="5 6" key="1">
    <citation type="submission" date="2018-07" db="EMBL/GenBank/DDBJ databases">
        <title>Halioglobus sp. genome submission.</title>
        <authorList>
            <person name="Ye M.-Q."/>
            <person name="Du Z.-J."/>
        </authorList>
    </citation>
    <scope>NUCLEOTIDE SEQUENCE [LARGE SCALE GENOMIC DNA]</scope>
    <source>
        <strain evidence="5 6">U0301</strain>
    </source>
</reference>
<evidence type="ECO:0000256" key="3">
    <source>
        <dbReference type="ARBA" id="ARBA00022989"/>
    </source>
</evidence>
<dbReference type="OrthoDB" id="9811701at2"/>
<protein>
    <submittedName>
        <fullName evidence="5">Uncharacterized protein</fullName>
    </submittedName>
</protein>
<comment type="subcellular location">
    <subcellularLocation>
        <location evidence="1">Membrane</location>
        <topology evidence="1">Multi-pass membrane protein</topology>
    </subcellularLocation>
</comment>